<protein>
    <submittedName>
        <fullName evidence="1">Protein NUCLEAR FUSION DEFECTIVE 6 like</fullName>
    </submittedName>
</protein>
<name>A0ACC1XV15_MELAZ</name>
<accession>A0ACC1XV15</accession>
<proteinExistence type="predicted"/>
<dbReference type="EMBL" id="CM051400">
    <property type="protein sequence ID" value="KAJ4714788.1"/>
    <property type="molecule type" value="Genomic_DNA"/>
</dbReference>
<sequence>MAWRCGSLPRTLISTARSSSIRSSTSTSSLPRLRPSSPPLQANRLHSRRPLLSPPTRSIGALGCIQSLMPLHSVVAATRLTCHLSVEVRACCELSQGT</sequence>
<evidence type="ECO:0000313" key="2">
    <source>
        <dbReference type="Proteomes" id="UP001164539"/>
    </source>
</evidence>
<evidence type="ECO:0000313" key="1">
    <source>
        <dbReference type="EMBL" id="KAJ4714788.1"/>
    </source>
</evidence>
<keyword evidence="2" id="KW-1185">Reference proteome</keyword>
<organism evidence="1 2">
    <name type="scientific">Melia azedarach</name>
    <name type="common">Chinaberry tree</name>
    <dbReference type="NCBI Taxonomy" id="155640"/>
    <lineage>
        <taxon>Eukaryota</taxon>
        <taxon>Viridiplantae</taxon>
        <taxon>Streptophyta</taxon>
        <taxon>Embryophyta</taxon>
        <taxon>Tracheophyta</taxon>
        <taxon>Spermatophyta</taxon>
        <taxon>Magnoliopsida</taxon>
        <taxon>eudicotyledons</taxon>
        <taxon>Gunneridae</taxon>
        <taxon>Pentapetalae</taxon>
        <taxon>rosids</taxon>
        <taxon>malvids</taxon>
        <taxon>Sapindales</taxon>
        <taxon>Meliaceae</taxon>
        <taxon>Melia</taxon>
    </lineage>
</organism>
<dbReference type="Proteomes" id="UP001164539">
    <property type="component" value="Chromosome 7"/>
</dbReference>
<reference evidence="1 2" key="1">
    <citation type="journal article" date="2023" name="Science">
        <title>Complex scaffold remodeling in plant triterpene biosynthesis.</title>
        <authorList>
            <person name="De La Pena R."/>
            <person name="Hodgson H."/>
            <person name="Liu J.C."/>
            <person name="Stephenson M.J."/>
            <person name="Martin A.C."/>
            <person name="Owen C."/>
            <person name="Harkess A."/>
            <person name="Leebens-Mack J."/>
            <person name="Jimenez L.E."/>
            <person name="Osbourn A."/>
            <person name="Sattely E.S."/>
        </authorList>
    </citation>
    <scope>NUCLEOTIDE SEQUENCE [LARGE SCALE GENOMIC DNA]</scope>
    <source>
        <strain evidence="2">cv. JPN11</strain>
        <tissue evidence="1">Leaf</tissue>
    </source>
</reference>
<gene>
    <name evidence="1" type="ORF">OWV82_013220</name>
</gene>
<comment type="caution">
    <text evidence="1">The sequence shown here is derived from an EMBL/GenBank/DDBJ whole genome shotgun (WGS) entry which is preliminary data.</text>
</comment>